<dbReference type="AlphaFoldDB" id="A0A7S1XA18"/>
<dbReference type="PANTHER" id="PTHR48419">
    <property type="entry name" value="SULFOTRANSFERASE DOMAIN-CONTAINING PROTEIN"/>
    <property type="match status" value="1"/>
</dbReference>
<evidence type="ECO:0008006" key="2">
    <source>
        <dbReference type="Google" id="ProtNLM"/>
    </source>
</evidence>
<gene>
    <name evidence="1" type="ORF">TCHU04912_LOCUS19752</name>
</gene>
<name>A0A7S1XA18_9CHLO</name>
<protein>
    <recommendedName>
        <fullName evidence="2">Sulfotransferase</fullName>
    </recommendedName>
</protein>
<sequence>MAPRTPNTRVVVWTAPRCVSTAFERCVMEIPNGQIFHEPYTSAYYFGPERTSRRYSSEDVDEHQSYSAVTARLTGQFYDKDYVFVKDMAYCVKGRYHMFVQEEGLASFKHTFLIRNPAKAILSLYKASVNSQLTGWDYFDEAEAGFTDMYDFYSTLTGAGREVVVVDCDDLLCDPEGMMKLYCDATGLAYRPGMTAWEAGPQPDWNVWNGWHDDALKSTGFKRKPKQENEATLKVSEEIPQEAQSAIDKAMVAYKKMHAHRLLPTLSVSLAC</sequence>
<dbReference type="SUPFAM" id="SSF52540">
    <property type="entry name" value="P-loop containing nucleoside triphosphate hydrolases"/>
    <property type="match status" value="1"/>
</dbReference>
<evidence type="ECO:0000313" key="1">
    <source>
        <dbReference type="EMBL" id="CAD9218767.1"/>
    </source>
</evidence>
<dbReference type="Pfam" id="PF19798">
    <property type="entry name" value="Sulfotransfer_5"/>
    <property type="match status" value="1"/>
</dbReference>
<dbReference type="EMBL" id="HBGG01038328">
    <property type="protein sequence ID" value="CAD9218767.1"/>
    <property type="molecule type" value="Transcribed_RNA"/>
</dbReference>
<dbReference type="PANTHER" id="PTHR48419:SF1">
    <property type="entry name" value="SULFOTRANSFERASE DOMAIN-CONTAINING PROTEIN"/>
    <property type="match status" value="1"/>
</dbReference>
<dbReference type="InterPro" id="IPR053226">
    <property type="entry name" value="Pyrrolopyrazine_biosynth_F"/>
</dbReference>
<dbReference type="InterPro" id="IPR027417">
    <property type="entry name" value="P-loop_NTPase"/>
</dbReference>
<dbReference type="Gene3D" id="3.40.50.300">
    <property type="entry name" value="P-loop containing nucleotide triphosphate hydrolases"/>
    <property type="match status" value="1"/>
</dbReference>
<reference evidence="1" key="1">
    <citation type="submission" date="2021-01" db="EMBL/GenBank/DDBJ databases">
        <authorList>
            <person name="Corre E."/>
            <person name="Pelletier E."/>
            <person name="Niang G."/>
            <person name="Scheremetjew M."/>
            <person name="Finn R."/>
            <person name="Kale V."/>
            <person name="Holt S."/>
            <person name="Cochrane G."/>
            <person name="Meng A."/>
            <person name="Brown T."/>
            <person name="Cohen L."/>
        </authorList>
    </citation>
    <scope>NUCLEOTIDE SEQUENCE</scope>
    <source>
        <strain evidence="1">PLY429</strain>
    </source>
</reference>
<organism evidence="1">
    <name type="scientific">Tetraselmis chuii</name>
    <dbReference type="NCBI Taxonomy" id="63592"/>
    <lineage>
        <taxon>Eukaryota</taxon>
        <taxon>Viridiplantae</taxon>
        <taxon>Chlorophyta</taxon>
        <taxon>core chlorophytes</taxon>
        <taxon>Chlorodendrophyceae</taxon>
        <taxon>Chlorodendrales</taxon>
        <taxon>Chlorodendraceae</taxon>
        <taxon>Tetraselmis</taxon>
    </lineage>
</organism>
<proteinExistence type="predicted"/>
<accession>A0A7S1XA18</accession>